<reference evidence="3" key="1">
    <citation type="submission" date="2015-02" db="EMBL/GenBank/DDBJ databases">
        <title>Genome sequencing for Strongylocentrotus purpuratus.</title>
        <authorList>
            <person name="Murali S."/>
            <person name="Liu Y."/>
            <person name="Vee V."/>
            <person name="English A."/>
            <person name="Wang M."/>
            <person name="Skinner E."/>
            <person name="Han Y."/>
            <person name="Muzny D.M."/>
            <person name="Worley K.C."/>
            <person name="Gibbs R.A."/>
        </authorList>
    </citation>
    <scope>NUCLEOTIDE SEQUENCE</scope>
</reference>
<feature type="region of interest" description="Disordered" evidence="1">
    <location>
        <begin position="251"/>
        <end position="339"/>
    </location>
</feature>
<dbReference type="RefSeq" id="XP_001197910.2">
    <property type="nucleotide sequence ID" value="XM_001197910.4"/>
</dbReference>
<dbReference type="GeneID" id="762362"/>
<evidence type="ECO:0000256" key="1">
    <source>
        <dbReference type="SAM" id="MobiDB-lite"/>
    </source>
</evidence>
<dbReference type="OMA" id="FTHFRFA"/>
<feature type="compositionally biased region" description="Low complexity" evidence="1">
    <location>
        <begin position="282"/>
        <end position="296"/>
    </location>
</feature>
<dbReference type="GO" id="GO:0010972">
    <property type="term" value="P:negative regulation of G2/M transition of mitotic cell cycle"/>
    <property type="evidence" value="ECO:0000318"/>
    <property type="project" value="GO_Central"/>
</dbReference>
<accession>A0A7M7G1C8</accession>
<feature type="compositionally biased region" description="Basic residues" evidence="1">
    <location>
        <begin position="1"/>
        <end position="19"/>
    </location>
</feature>
<feature type="region of interest" description="Disordered" evidence="1">
    <location>
        <begin position="195"/>
        <end position="229"/>
    </location>
</feature>
<dbReference type="InParanoid" id="A0A7M7G1C8"/>
<dbReference type="PANTHER" id="PTHR16524">
    <property type="entry name" value="CELL DEATH REGULATOR AVEN"/>
    <property type="match status" value="1"/>
</dbReference>
<evidence type="ECO:0000313" key="3">
    <source>
        <dbReference type="Proteomes" id="UP000007110"/>
    </source>
</evidence>
<reference evidence="2" key="2">
    <citation type="submission" date="2021-01" db="UniProtKB">
        <authorList>
            <consortium name="EnsemblMetazoa"/>
        </authorList>
    </citation>
    <scope>IDENTIFICATION</scope>
</reference>
<feature type="compositionally biased region" description="Basic and acidic residues" evidence="1">
    <location>
        <begin position="251"/>
        <end position="267"/>
    </location>
</feature>
<dbReference type="InterPro" id="IPR026187">
    <property type="entry name" value="Aven"/>
</dbReference>
<feature type="compositionally biased region" description="Polar residues" evidence="1">
    <location>
        <begin position="205"/>
        <end position="229"/>
    </location>
</feature>
<feature type="compositionally biased region" description="Polar residues" evidence="1">
    <location>
        <begin position="297"/>
        <end position="309"/>
    </location>
</feature>
<evidence type="ECO:0000313" key="2">
    <source>
        <dbReference type="EnsemblMetazoa" id="XP_001197910"/>
    </source>
</evidence>
<keyword evidence="3" id="KW-1185">Reference proteome</keyword>
<dbReference type="OrthoDB" id="6338233at2759"/>
<dbReference type="KEGG" id="spu:762362"/>
<proteinExistence type="predicted"/>
<dbReference type="PANTHER" id="PTHR16524:SF2">
    <property type="entry name" value="CELL DEATH REGULATOR AVEN"/>
    <property type="match status" value="1"/>
</dbReference>
<feature type="compositionally biased region" description="Polar residues" evidence="1">
    <location>
        <begin position="269"/>
        <end position="281"/>
    </location>
</feature>
<organism evidence="2 3">
    <name type="scientific">Strongylocentrotus purpuratus</name>
    <name type="common">Purple sea urchin</name>
    <dbReference type="NCBI Taxonomy" id="7668"/>
    <lineage>
        <taxon>Eukaryota</taxon>
        <taxon>Metazoa</taxon>
        <taxon>Echinodermata</taxon>
        <taxon>Eleutherozoa</taxon>
        <taxon>Echinozoa</taxon>
        <taxon>Echinoidea</taxon>
        <taxon>Euechinoidea</taxon>
        <taxon>Echinacea</taxon>
        <taxon>Camarodonta</taxon>
        <taxon>Echinidea</taxon>
        <taxon>Strongylocentrotidae</taxon>
        <taxon>Strongylocentrotus</taxon>
    </lineage>
</organism>
<sequence>MKHDKHKAKNSANYKKKHGISPGKSEDKTQRKVKEHQHGGSAVDLHTQAQALAEIRESLIIEKQHEIRKEYARRKVESNWTKYDDFVVDDEREAEVSSEPRGEDFQKLAAKSDDASSQLRMKDEVWWDGDDQQDETETEIGELFKVDYVDLARRLKCIPLHERLGISTKYFDEDLLNRINEDAAEHTKRYQETLDAENAQDLDNPASSDTTDNQTRGLSEPTISASSNNSCKIDRLQEVIVKDNNEQICHDASRTGSDREHCARDMEQTESQVSNDRATTVSDSSCSHPDSQSSTSGSLATPSNKSTLSADVKEPASELQTKPDEEENLEEWLEDILDD</sequence>
<dbReference type="Proteomes" id="UP000007110">
    <property type="component" value="Unassembled WGS sequence"/>
</dbReference>
<feature type="region of interest" description="Disordered" evidence="1">
    <location>
        <begin position="91"/>
        <end position="116"/>
    </location>
</feature>
<feature type="compositionally biased region" description="Acidic residues" evidence="1">
    <location>
        <begin position="324"/>
        <end position="339"/>
    </location>
</feature>
<feature type="region of interest" description="Disordered" evidence="1">
    <location>
        <begin position="1"/>
        <end position="47"/>
    </location>
</feature>
<name>A0A7M7G1C8_STRPU</name>
<dbReference type="EnsemblMetazoa" id="XM_001197910">
    <property type="protein sequence ID" value="XP_001197910"/>
    <property type="gene ID" value="LOC762362"/>
</dbReference>
<protein>
    <submittedName>
        <fullName evidence="2">Uncharacterized protein</fullName>
    </submittedName>
</protein>
<feature type="compositionally biased region" description="Basic and acidic residues" evidence="1">
    <location>
        <begin position="24"/>
        <end position="38"/>
    </location>
</feature>
<feature type="compositionally biased region" description="Basic and acidic residues" evidence="1">
    <location>
        <begin position="94"/>
        <end position="116"/>
    </location>
</feature>
<dbReference type="AlphaFoldDB" id="A0A7M7G1C8"/>